<evidence type="ECO:0000313" key="3">
    <source>
        <dbReference type="Proteomes" id="UP000542125"/>
    </source>
</evidence>
<dbReference type="EMBL" id="JACBYR010000001">
    <property type="protein sequence ID" value="NYE81903.1"/>
    <property type="molecule type" value="Genomic_DNA"/>
</dbReference>
<dbReference type="Gene3D" id="3.40.190.150">
    <property type="entry name" value="Bordetella uptake gene, domain 1"/>
    <property type="match status" value="1"/>
</dbReference>
<dbReference type="AlphaFoldDB" id="A0A7Y9IRZ1"/>
<gene>
    <name evidence="2" type="ORF">FHW18_001174</name>
</gene>
<sequence>MTRRRLLLAGMALVAPGATVLLAPGVAAAQPSRPVLPRPLRLVVAYPPGGVSATLAHVLAEELAAPLGVPVIVDYRAGDGGSVAMGMIARAAPDGTTLVFSAITPLTVRPLVGAVTYDPLRDIAPVAGVMHTPLLLVGTPALPFDTLADTLRHARAHPGQLRWASSGIATTGHMVMEQVSRASGTRIVHVPYKGGGQQLTDALGGQFELLSTNVSEMSLRAIAAGQFKPLAVGAPARLPVLPTVPTFSELGFEQANLSSFFGVFAPGGTPLSILNALNQAINAAVASPTFQQRLAATDNLPASDTRDAFAARIKADFDANRAMLRAAPLRVR</sequence>
<keyword evidence="2" id="KW-0675">Receptor</keyword>
<dbReference type="InterPro" id="IPR042100">
    <property type="entry name" value="Bug_dom1"/>
</dbReference>
<dbReference type="RefSeq" id="WP_257022197.1">
    <property type="nucleotide sequence ID" value="NZ_JACBYR010000001.1"/>
</dbReference>
<organism evidence="2 3">
    <name type="scientific">Pigmentiphaga litoralis</name>
    <dbReference type="NCBI Taxonomy" id="516702"/>
    <lineage>
        <taxon>Bacteria</taxon>
        <taxon>Pseudomonadati</taxon>
        <taxon>Pseudomonadota</taxon>
        <taxon>Betaproteobacteria</taxon>
        <taxon>Burkholderiales</taxon>
        <taxon>Alcaligenaceae</taxon>
        <taxon>Pigmentiphaga</taxon>
    </lineage>
</organism>
<keyword evidence="3" id="KW-1185">Reference proteome</keyword>
<comment type="similarity">
    <text evidence="1">Belongs to the UPF0065 (bug) family.</text>
</comment>
<dbReference type="Proteomes" id="UP000542125">
    <property type="component" value="Unassembled WGS sequence"/>
</dbReference>
<dbReference type="InterPro" id="IPR006311">
    <property type="entry name" value="TAT_signal"/>
</dbReference>
<dbReference type="PIRSF" id="PIRSF017082">
    <property type="entry name" value="YflP"/>
    <property type="match status" value="1"/>
</dbReference>
<dbReference type="PANTHER" id="PTHR42928">
    <property type="entry name" value="TRICARBOXYLATE-BINDING PROTEIN"/>
    <property type="match status" value="1"/>
</dbReference>
<protein>
    <submittedName>
        <fullName evidence="2">Tripartite-type tricarboxylate transporter receptor subunit TctC</fullName>
    </submittedName>
</protein>
<proteinExistence type="inferred from homology"/>
<comment type="caution">
    <text evidence="2">The sequence shown here is derived from an EMBL/GenBank/DDBJ whole genome shotgun (WGS) entry which is preliminary data.</text>
</comment>
<name>A0A7Y9IRZ1_9BURK</name>
<evidence type="ECO:0000313" key="2">
    <source>
        <dbReference type="EMBL" id="NYE81903.1"/>
    </source>
</evidence>
<dbReference type="Gene3D" id="3.40.190.10">
    <property type="entry name" value="Periplasmic binding protein-like II"/>
    <property type="match status" value="1"/>
</dbReference>
<dbReference type="InterPro" id="IPR005064">
    <property type="entry name" value="BUG"/>
</dbReference>
<dbReference type="PROSITE" id="PS51318">
    <property type="entry name" value="TAT"/>
    <property type="match status" value="1"/>
</dbReference>
<reference evidence="2 3" key="1">
    <citation type="submission" date="2020-07" db="EMBL/GenBank/DDBJ databases">
        <title>Genomic Encyclopedia of Type Strains, Phase IV (KMG-V): Genome sequencing to study the core and pangenomes of soil and plant-associated prokaryotes.</title>
        <authorList>
            <person name="Whitman W."/>
        </authorList>
    </citation>
    <scope>NUCLEOTIDE SEQUENCE [LARGE SCALE GENOMIC DNA]</scope>
    <source>
        <strain evidence="2 3">SAS40</strain>
    </source>
</reference>
<dbReference type="CDD" id="cd07012">
    <property type="entry name" value="PBP2_Bug_TTT"/>
    <property type="match status" value="1"/>
</dbReference>
<dbReference type="PANTHER" id="PTHR42928:SF5">
    <property type="entry name" value="BLR1237 PROTEIN"/>
    <property type="match status" value="1"/>
</dbReference>
<evidence type="ECO:0000256" key="1">
    <source>
        <dbReference type="ARBA" id="ARBA00006987"/>
    </source>
</evidence>
<accession>A0A7Y9IRZ1</accession>
<dbReference type="Pfam" id="PF03401">
    <property type="entry name" value="TctC"/>
    <property type="match status" value="1"/>
</dbReference>